<dbReference type="PROSITE" id="PS50069">
    <property type="entry name" value="CULLIN_2"/>
    <property type="match status" value="1"/>
</dbReference>
<dbReference type="PANTHER" id="PTHR11932">
    <property type="entry name" value="CULLIN"/>
    <property type="match status" value="1"/>
</dbReference>
<accession>A0AAV7Z6X3</accession>
<dbReference type="EMBL" id="JANTQA010000036">
    <property type="protein sequence ID" value="KAJ3436895.1"/>
    <property type="molecule type" value="Genomic_DNA"/>
</dbReference>
<dbReference type="Pfam" id="PF00888">
    <property type="entry name" value="Cullin"/>
    <property type="match status" value="1"/>
</dbReference>
<dbReference type="SUPFAM" id="SSF74788">
    <property type="entry name" value="Cullin repeat-like"/>
    <property type="match status" value="1"/>
</dbReference>
<dbReference type="InterPro" id="IPR036317">
    <property type="entry name" value="Cullin_homology_sf"/>
</dbReference>
<dbReference type="InterPro" id="IPR001373">
    <property type="entry name" value="Cullin_N"/>
</dbReference>
<dbReference type="SUPFAM" id="SSF75632">
    <property type="entry name" value="Cullin homology domain"/>
    <property type="match status" value="1"/>
</dbReference>
<evidence type="ECO:0000256" key="3">
    <source>
        <dbReference type="RuleBase" id="RU003829"/>
    </source>
</evidence>
<dbReference type="Gene3D" id="1.20.1310.10">
    <property type="entry name" value="Cullin Repeats"/>
    <property type="match status" value="3"/>
</dbReference>
<sequence>MSTNINQILNFLNLVIKGTTKEIIYYKYYFLIQNYLNKGKEKEVYCELKTILKQYANDLCVFVQNVHSENVLQLMLTNWKLFSRKLNTICGIFHTLENGYLKRNNLKTIKLFGNKLWRNLVFENKQPDTNKLLTNGILMEINKERMGKTIDRIQIKTLLQMTQEISEGTNYSNQYFEQSFLQNSKQYFKNNSALLLQNLGLGEYFQQVKKIMHQENLRISNYLFESLRTPLNEIIKKHYFYSRIKIIESKKVEWRKLIKEIQVEPLKSIYNFCLQNSHKKWFIAQFCKTITNMGLELVKQYENSINEIQDYTITREIINLRFIYQRLIKSDFANEPEMYTEGGKCFLYFLNYNSFCTRNLPKFIDFQLLQCHLKEEKQIENIFAGIIDVISFLHDKDLFKTYYVFYLSRRYILNLKNEFYEKRLVTEMKMKYGNSFTNKMDKIFEDIENSKHEDTNFQSFYLKRSKKKFPIKINPWIFKQSVWPEISQLECNMPIFLDNNLKVFYEYYDLIHPGRLLNWQYNAGFAKIDYYLNAQLTNDKCNNNITITLNENENGNNNNNIFKQQLLTSTFQMLIILLFNGQNPNLEVTFQDLLDNTGIPQFNLIGALIGLVSGNNPLLIRKRNENNTAISSNDIFLLNNNFVPQTKIIEIKRMPQNYTEKNKNSKTFLETEERKLLLMTMIVKILKKKKKIKKPDLFFILTELTKNRFKPSPNFIEQGIRSLIQREYIKMNKNILIYCP</sequence>
<dbReference type="InterPro" id="IPR019559">
    <property type="entry name" value="Cullin_neddylation_domain"/>
</dbReference>
<dbReference type="Gene3D" id="1.10.10.10">
    <property type="entry name" value="Winged helix-like DNA-binding domain superfamily/Winged helix DNA-binding domain"/>
    <property type="match status" value="1"/>
</dbReference>
<comment type="similarity">
    <text evidence="1 2 3">Belongs to the cullin family.</text>
</comment>
<dbReference type="Gene3D" id="3.30.230.130">
    <property type="entry name" value="Cullin, Chain C, Domain 2"/>
    <property type="match status" value="1"/>
</dbReference>
<dbReference type="AlphaFoldDB" id="A0AAV7Z6X3"/>
<dbReference type="InterPro" id="IPR036390">
    <property type="entry name" value="WH_DNA-bd_sf"/>
</dbReference>
<dbReference type="Pfam" id="PF10557">
    <property type="entry name" value="Cullin_Nedd8"/>
    <property type="match status" value="1"/>
</dbReference>
<evidence type="ECO:0000256" key="1">
    <source>
        <dbReference type="ARBA" id="ARBA00006019"/>
    </source>
</evidence>
<name>A0AAV7Z6X3_9EUKA</name>
<dbReference type="Pfam" id="PF26557">
    <property type="entry name" value="Cullin_AB"/>
    <property type="match status" value="1"/>
</dbReference>
<feature type="domain" description="Cullin family profile" evidence="4">
    <location>
        <begin position="355"/>
        <end position="612"/>
    </location>
</feature>
<gene>
    <name evidence="5" type="ORF">M0812_18962</name>
</gene>
<reference evidence="5" key="1">
    <citation type="submission" date="2022-08" db="EMBL/GenBank/DDBJ databases">
        <title>Novel sulphate-reducing endosymbionts in the free-living metamonad Anaeramoeba.</title>
        <authorList>
            <person name="Jerlstrom-Hultqvist J."/>
            <person name="Cepicka I."/>
            <person name="Gallot-Lavallee L."/>
            <person name="Salas-Leiva D."/>
            <person name="Curtis B.A."/>
            <person name="Zahonova K."/>
            <person name="Pipaliya S."/>
            <person name="Dacks J."/>
            <person name="Roger A.J."/>
        </authorList>
    </citation>
    <scope>NUCLEOTIDE SEQUENCE</scope>
    <source>
        <strain evidence="5">Busselton2</strain>
    </source>
</reference>
<dbReference type="GO" id="GO:0031625">
    <property type="term" value="F:ubiquitin protein ligase binding"/>
    <property type="evidence" value="ECO:0007669"/>
    <property type="project" value="InterPro"/>
</dbReference>
<evidence type="ECO:0000259" key="4">
    <source>
        <dbReference type="PROSITE" id="PS50069"/>
    </source>
</evidence>
<proteinExistence type="inferred from homology"/>
<dbReference type="SMART" id="SM00182">
    <property type="entry name" value="CULLIN"/>
    <property type="match status" value="1"/>
</dbReference>
<protein>
    <submittedName>
        <fullName evidence="5">Cullin</fullName>
    </submittedName>
</protein>
<evidence type="ECO:0000256" key="2">
    <source>
        <dbReference type="PROSITE-ProRule" id="PRU00330"/>
    </source>
</evidence>
<dbReference type="SUPFAM" id="SSF46785">
    <property type="entry name" value="Winged helix' DNA-binding domain"/>
    <property type="match status" value="1"/>
</dbReference>
<dbReference type="InterPro" id="IPR059120">
    <property type="entry name" value="Cullin-like_AB"/>
</dbReference>
<dbReference type="InterPro" id="IPR016158">
    <property type="entry name" value="Cullin_homology"/>
</dbReference>
<evidence type="ECO:0000313" key="6">
    <source>
        <dbReference type="Proteomes" id="UP001146793"/>
    </source>
</evidence>
<dbReference type="InterPro" id="IPR036388">
    <property type="entry name" value="WH-like_DNA-bd_sf"/>
</dbReference>
<comment type="caution">
    <text evidence="5">The sequence shown here is derived from an EMBL/GenBank/DDBJ whole genome shotgun (WGS) entry which is preliminary data.</text>
</comment>
<dbReference type="InterPro" id="IPR045093">
    <property type="entry name" value="Cullin"/>
</dbReference>
<evidence type="ECO:0000313" key="5">
    <source>
        <dbReference type="EMBL" id="KAJ3436895.1"/>
    </source>
</evidence>
<dbReference type="SMART" id="SM00884">
    <property type="entry name" value="Cullin_Nedd8"/>
    <property type="match status" value="1"/>
</dbReference>
<dbReference type="GO" id="GO:0006511">
    <property type="term" value="P:ubiquitin-dependent protein catabolic process"/>
    <property type="evidence" value="ECO:0007669"/>
    <property type="project" value="InterPro"/>
</dbReference>
<dbReference type="InterPro" id="IPR016159">
    <property type="entry name" value="Cullin_repeat-like_dom_sf"/>
</dbReference>
<organism evidence="5 6">
    <name type="scientific">Anaeramoeba flamelloides</name>
    <dbReference type="NCBI Taxonomy" id="1746091"/>
    <lineage>
        <taxon>Eukaryota</taxon>
        <taxon>Metamonada</taxon>
        <taxon>Anaeramoebidae</taxon>
        <taxon>Anaeramoeba</taxon>
    </lineage>
</organism>
<dbReference type="Proteomes" id="UP001146793">
    <property type="component" value="Unassembled WGS sequence"/>
</dbReference>